<protein>
    <submittedName>
        <fullName evidence="2">DUF2269 domain-containing protein</fullName>
    </submittedName>
</protein>
<proteinExistence type="predicted"/>
<reference evidence="2 3" key="1">
    <citation type="submission" date="2019-06" db="EMBL/GenBank/DDBJ databases">
        <title>Whole genome sequence for Rhodospirillaceae sp. R148.</title>
        <authorList>
            <person name="Wang G."/>
        </authorList>
    </citation>
    <scope>NUCLEOTIDE SEQUENCE [LARGE SCALE GENOMIC DNA]</scope>
    <source>
        <strain evidence="2 3">R148</strain>
    </source>
</reference>
<keyword evidence="1" id="KW-0472">Membrane</keyword>
<dbReference type="Proteomes" id="UP000315252">
    <property type="component" value="Unassembled WGS sequence"/>
</dbReference>
<dbReference type="EMBL" id="VHSH01000006">
    <property type="protein sequence ID" value="TQV78340.1"/>
    <property type="molecule type" value="Genomic_DNA"/>
</dbReference>
<accession>A0A545TM78</accession>
<evidence type="ECO:0000313" key="3">
    <source>
        <dbReference type="Proteomes" id="UP000315252"/>
    </source>
</evidence>
<keyword evidence="3" id="KW-1185">Reference proteome</keyword>
<evidence type="ECO:0000313" key="2">
    <source>
        <dbReference type="EMBL" id="TQV78340.1"/>
    </source>
</evidence>
<dbReference type="RefSeq" id="WP_142897674.1">
    <property type="nucleotide sequence ID" value="NZ_ML660057.1"/>
</dbReference>
<name>A0A545TM78_9PROT</name>
<feature type="transmembrane region" description="Helical" evidence="1">
    <location>
        <begin position="83"/>
        <end position="102"/>
    </location>
</feature>
<dbReference type="OrthoDB" id="9786302at2"/>
<feature type="transmembrane region" description="Helical" evidence="1">
    <location>
        <begin position="12"/>
        <end position="32"/>
    </location>
</feature>
<feature type="transmembrane region" description="Helical" evidence="1">
    <location>
        <begin position="132"/>
        <end position="152"/>
    </location>
</feature>
<comment type="caution">
    <text evidence="2">The sequence shown here is derived from an EMBL/GenBank/DDBJ whole genome shotgun (WGS) entry which is preliminary data.</text>
</comment>
<sequence>MIDPYLTAKWVHILSSTVLFGTGLGTALHLWLTHLSGNVDAIAVATRNTVRADWAFTTPSVIVQPLSGVALIELAGYDWLESWLVAALALYALAGACWLIVLKLQLRMRELAQEASLQGHGLPDVYFRCARAWFWLGWPAFTAVIVIFWLMVHRPQLW</sequence>
<dbReference type="Pfam" id="PF10027">
    <property type="entry name" value="DUF2269"/>
    <property type="match status" value="1"/>
</dbReference>
<gene>
    <name evidence="2" type="ORF">FKG95_17380</name>
</gene>
<organism evidence="2 3">
    <name type="scientific">Denitrobaculum tricleocarpae</name>
    <dbReference type="NCBI Taxonomy" id="2591009"/>
    <lineage>
        <taxon>Bacteria</taxon>
        <taxon>Pseudomonadati</taxon>
        <taxon>Pseudomonadota</taxon>
        <taxon>Alphaproteobacteria</taxon>
        <taxon>Rhodospirillales</taxon>
        <taxon>Rhodospirillaceae</taxon>
        <taxon>Denitrobaculum</taxon>
    </lineage>
</organism>
<keyword evidence="1" id="KW-0812">Transmembrane</keyword>
<dbReference type="AlphaFoldDB" id="A0A545TM78"/>
<keyword evidence="1" id="KW-1133">Transmembrane helix</keyword>
<dbReference type="InterPro" id="IPR018729">
    <property type="entry name" value="DUF2269_transmembrane"/>
</dbReference>
<evidence type="ECO:0000256" key="1">
    <source>
        <dbReference type="SAM" id="Phobius"/>
    </source>
</evidence>